<accession>A0A1J7ISS0</accession>
<feature type="compositionally biased region" description="Low complexity" evidence="1">
    <location>
        <begin position="93"/>
        <end position="105"/>
    </location>
</feature>
<dbReference type="OrthoDB" id="5244467at2759"/>
<name>A0A1J7ISS0_9PEZI</name>
<feature type="compositionally biased region" description="Low complexity" evidence="1">
    <location>
        <begin position="35"/>
        <end position="61"/>
    </location>
</feature>
<dbReference type="AlphaFoldDB" id="A0A1J7ISS0"/>
<protein>
    <submittedName>
        <fullName evidence="2">Uncharacterized protein</fullName>
    </submittedName>
</protein>
<dbReference type="EMBL" id="KV875096">
    <property type="protein sequence ID" value="OIW30542.1"/>
    <property type="molecule type" value="Genomic_DNA"/>
</dbReference>
<evidence type="ECO:0000313" key="2">
    <source>
        <dbReference type="EMBL" id="OIW30542.1"/>
    </source>
</evidence>
<gene>
    <name evidence="2" type="ORF">CONLIGDRAFT_642630</name>
</gene>
<evidence type="ECO:0000313" key="3">
    <source>
        <dbReference type="Proteomes" id="UP000182658"/>
    </source>
</evidence>
<reference evidence="2 3" key="1">
    <citation type="submission" date="2016-10" db="EMBL/GenBank/DDBJ databases">
        <title>Draft genome sequence of Coniochaeta ligniaria NRRL30616, a lignocellulolytic fungus for bioabatement of inhibitors in plant biomass hydrolysates.</title>
        <authorList>
            <consortium name="DOE Joint Genome Institute"/>
            <person name="Jimenez D.J."/>
            <person name="Hector R.E."/>
            <person name="Riley R."/>
            <person name="Sun H."/>
            <person name="Grigoriev I.V."/>
            <person name="Van Elsas J.D."/>
            <person name="Nichols N.N."/>
        </authorList>
    </citation>
    <scope>NUCLEOTIDE SEQUENCE [LARGE SCALE GENOMIC DNA]</scope>
    <source>
        <strain evidence="2 3">NRRL 30616</strain>
    </source>
</reference>
<keyword evidence="3" id="KW-1185">Reference proteome</keyword>
<feature type="compositionally biased region" description="Basic and acidic residues" evidence="1">
    <location>
        <begin position="62"/>
        <end position="74"/>
    </location>
</feature>
<organism evidence="2 3">
    <name type="scientific">Coniochaeta ligniaria NRRL 30616</name>
    <dbReference type="NCBI Taxonomy" id="1408157"/>
    <lineage>
        <taxon>Eukaryota</taxon>
        <taxon>Fungi</taxon>
        <taxon>Dikarya</taxon>
        <taxon>Ascomycota</taxon>
        <taxon>Pezizomycotina</taxon>
        <taxon>Sordariomycetes</taxon>
        <taxon>Sordariomycetidae</taxon>
        <taxon>Coniochaetales</taxon>
        <taxon>Coniochaetaceae</taxon>
        <taxon>Coniochaeta</taxon>
    </lineage>
</organism>
<dbReference type="InParanoid" id="A0A1J7ISS0"/>
<sequence>MPRSKKKPGPVGVQWAPISTPDQAPMMPQPPPLAPMALGAPPTSTSGASASPSSEAPATSGQRDDVVRAGEPRGRPAVLPSNGPTSHHHHYIPTPTSSGRGTPTSAHPGASHGLPISNYGAGPSHGRPSPARDQPDPSSLVLPSIERSPDWTNGRRMPEPQRPPPPDREPFRFSKYSQPPRPPTLPMQQQQPPAPTLRSPSQAYHPPTASPALPPRRRSLNDDEVRRLQRFMSLNWRVGVINHPPFARRSDHGRAEARPVAGFVGQSQGFLGQRPR</sequence>
<evidence type="ECO:0000256" key="1">
    <source>
        <dbReference type="SAM" id="MobiDB-lite"/>
    </source>
</evidence>
<proteinExistence type="predicted"/>
<dbReference type="Proteomes" id="UP000182658">
    <property type="component" value="Unassembled WGS sequence"/>
</dbReference>
<feature type="region of interest" description="Disordered" evidence="1">
    <location>
        <begin position="1"/>
        <end position="223"/>
    </location>
</feature>